<dbReference type="EMBL" id="PSQE01000001">
    <property type="protein sequence ID" value="RHN80947.1"/>
    <property type="molecule type" value="Genomic_DNA"/>
</dbReference>
<reference evidence="3" key="1">
    <citation type="journal article" date="2018" name="Nat. Plants">
        <title>Whole-genome landscape of Medicago truncatula symbiotic genes.</title>
        <authorList>
            <person name="Pecrix Y."/>
            <person name="Staton S.E."/>
            <person name="Sallet E."/>
            <person name="Lelandais-Briere C."/>
            <person name="Moreau S."/>
            <person name="Carrere S."/>
            <person name="Blein T."/>
            <person name="Jardinaud M.F."/>
            <person name="Latrasse D."/>
            <person name="Zouine M."/>
            <person name="Zahm M."/>
            <person name="Kreplak J."/>
            <person name="Mayjonade B."/>
            <person name="Satge C."/>
            <person name="Perez M."/>
            <person name="Cauet S."/>
            <person name="Marande W."/>
            <person name="Chantry-Darmon C."/>
            <person name="Lopez-Roques C."/>
            <person name="Bouchez O."/>
            <person name="Berard A."/>
            <person name="Debelle F."/>
            <person name="Munos S."/>
            <person name="Bendahmane A."/>
            <person name="Berges H."/>
            <person name="Niebel A."/>
            <person name="Buitink J."/>
            <person name="Frugier F."/>
            <person name="Benhamed M."/>
            <person name="Crespi M."/>
            <person name="Gouzy J."/>
            <person name="Gamas P."/>
        </authorList>
    </citation>
    <scope>NUCLEOTIDE SEQUENCE [LARGE SCALE GENOMIC DNA]</scope>
    <source>
        <strain evidence="3">cv. Jemalong A17</strain>
    </source>
</reference>
<dbReference type="Gramene" id="rna4932">
    <property type="protein sequence ID" value="RHN80947.1"/>
    <property type="gene ID" value="gene4932"/>
</dbReference>
<organism evidence="2 3">
    <name type="scientific">Medicago truncatula</name>
    <name type="common">Barrel medic</name>
    <name type="synonym">Medicago tribuloides</name>
    <dbReference type="NCBI Taxonomy" id="3880"/>
    <lineage>
        <taxon>Eukaryota</taxon>
        <taxon>Viridiplantae</taxon>
        <taxon>Streptophyta</taxon>
        <taxon>Embryophyta</taxon>
        <taxon>Tracheophyta</taxon>
        <taxon>Spermatophyta</taxon>
        <taxon>Magnoliopsida</taxon>
        <taxon>eudicotyledons</taxon>
        <taxon>Gunneridae</taxon>
        <taxon>Pentapetalae</taxon>
        <taxon>rosids</taxon>
        <taxon>fabids</taxon>
        <taxon>Fabales</taxon>
        <taxon>Fabaceae</taxon>
        <taxon>Papilionoideae</taxon>
        <taxon>50 kb inversion clade</taxon>
        <taxon>NPAAA clade</taxon>
        <taxon>Hologalegina</taxon>
        <taxon>IRL clade</taxon>
        <taxon>Trifolieae</taxon>
        <taxon>Medicago</taxon>
    </lineage>
</organism>
<protein>
    <recommendedName>
        <fullName evidence="4">Transmembrane protein</fullName>
    </recommendedName>
</protein>
<dbReference type="AlphaFoldDB" id="A0A396K3G3"/>
<keyword evidence="1" id="KW-1133">Transmembrane helix</keyword>
<evidence type="ECO:0008006" key="4">
    <source>
        <dbReference type="Google" id="ProtNLM"/>
    </source>
</evidence>
<keyword evidence="1" id="KW-0472">Membrane</keyword>
<evidence type="ECO:0000256" key="1">
    <source>
        <dbReference type="SAM" id="Phobius"/>
    </source>
</evidence>
<feature type="transmembrane region" description="Helical" evidence="1">
    <location>
        <begin position="35"/>
        <end position="61"/>
    </location>
</feature>
<keyword evidence="1" id="KW-0812">Transmembrane</keyword>
<evidence type="ECO:0000313" key="2">
    <source>
        <dbReference type="EMBL" id="RHN80947.1"/>
    </source>
</evidence>
<gene>
    <name evidence="2" type="ORF">MtrunA17_Chr1g0193741</name>
</gene>
<comment type="caution">
    <text evidence="2">The sequence shown here is derived from an EMBL/GenBank/DDBJ whole genome shotgun (WGS) entry which is preliminary data.</text>
</comment>
<accession>A0A396K3G3</accession>
<feature type="transmembrane region" description="Helical" evidence="1">
    <location>
        <begin position="6"/>
        <end position="23"/>
    </location>
</feature>
<dbReference type="Proteomes" id="UP000265566">
    <property type="component" value="Chromosome 1"/>
</dbReference>
<proteinExistence type="predicted"/>
<evidence type="ECO:0000313" key="3">
    <source>
        <dbReference type="Proteomes" id="UP000265566"/>
    </source>
</evidence>
<sequence length="65" mass="7450">MQVGYEIRVTTIFWTTMTFWIKAQPFIANKMGCPFLCILPTTIVINVKLLFCFLFGPAMIITTIT</sequence>
<name>A0A396K3G3_MEDTR</name>